<organism evidence="1 2">
    <name type="scientific">Tsukamurella pseudospumae</name>
    <dbReference type="NCBI Taxonomy" id="239498"/>
    <lineage>
        <taxon>Bacteria</taxon>
        <taxon>Bacillati</taxon>
        <taxon>Actinomycetota</taxon>
        <taxon>Actinomycetes</taxon>
        <taxon>Mycobacteriales</taxon>
        <taxon>Tsukamurellaceae</taxon>
        <taxon>Tsukamurella</taxon>
    </lineage>
</organism>
<evidence type="ECO:0000313" key="1">
    <source>
        <dbReference type="EMBL" id="KXP11843.1"/>
    </source>
</evidence>
<dbReference type="PANTHER" id="PTHR37574:SF1">
    <property type="entry name" value="LIPASE B"/>
    <property type="match status" value="1"/>
</dbReference>
<dbReference type="Proteomes" id="UP000070258">
    <property type="component" value="Unassembled WGS sequence"/>
</dbReference>
<dbReference type="SUPFAM" id="SSF53474">
    <property type="entry name" value="alpha/beta-Hydrolases"/>
    <property type="match status" value="1"/>
</dbReference>
<dbReference type="Gene3D" id="3.40.50.1820">
    <property type="entry name" value="alpha/beta hydrolase"/>
    <property type="match status" value="1"/>
</dbReference>
<reference evidence="2" key="1">
    <citation type="submission" date="2016-02" db="EMBL/GenBank/DDBJ databases">
        <authorList>
            <person name="Wen L."/>
            <person name="He K."/>
            <person name="Yang H."/>
        </authorList>
    </citation>
    <scope>NUCLEOTIDE SEQUENCE [LARGE SCALE GENOMIC DNA]</scope>
    <source>
        <strain evidence="2">JCM 15929</strain>
    </source>
</reference>
<dbReference type="InterPro" id="IPR053228">
    <property type="entry name" value="Stereospecific_Lipase"/>
</dbReference>
<dbReference type="STRING" id="239498.AXK60_24250"/>
<name>A0A138AN20_9ACTN</name>
<sequence>MNCPKPLGKDGPEPVLLIPGTASTPESAFGWNSMKAFREEGTPFCSVTLPDEANADIQRSAEYVVHALRKMNSSSGKKVQIVGWSQGGGPLPRWALKFWPDTRHMVDNLIGIDPDNHGSAVVNLLGCGVINTFCSPALWQQRPDSHFISTLNRGGMTYPEVNYTVLYLNFSNVVEPSVHGESQSLPPGPNVTNVSLQGTCGGPLSLPSDHATAVGLPITASLIRATLSNPGRPLQKASINASACTKTLPAIQENIGIIANNYLQQFTRSIPRHSVPAEPALRAYARTTR</sequence>
<protein>
    <recommendedName>
        <fullName evidence="3">Lipase</fullName>
    </recommendedName>
</protein>
<proteinExistence type="predicted"/>
<dbReference type="EMBL" id="LSRF01000017">
    <property type="protein sequence ID" value="KXP11843.1"/>
    <property type="molecule type" value="Genomic_DNA"/>
</dbReference>
<dbReference type="PANTHER" id="PTHR37574">
    <property type="entry name" value="LIPASE B"/>
    <property type="match status" value="1"/>
</dbReference>
<dbReference type="RefSeq" id="WP_068570875.1">
    <property type="nucleotide sequence ID" value="NZ_LSRF01000017.1"/>
</dbReference>
<dbReference type="AlphaFoldDB" id="A0A138AN20"/>
<dbReference type="InterPro" id="IPR029058">
    <property type="entry name" value="AB_hydrolase_fold"/>
</dbReference>
<gene>
    <name evidence="1" type="ORF">AXK60_24250</name>
</gene>
<evidence type="ECO:0000313" key="2">
    <source>
        <dbReference type="Proteomes" id="UP000070258"/>
    </source>
</evidence>
<accession>A0A138AN20</accession>
<dbReference type="OrthoDB" id="8871309at2"/>
<comment type="caution">
    <text evidence="1">The sequence shown here is derived from an EMBL/GenBank/DDBJ whole genome shotgun (WGS) entry which is preliminary data.</text>
</comment>
<evidence type="ECO:0008006" key="3">
    <source>
        <dbReference type="Google" id="ProtNLM"/>
    </source>
</evidence>